<evidence type="ECO:0000313" key="3">
    <source>
        <dbReference type="EMBL" id="MDC0670460.1"/>
    </source>
</evidence>
<protein>
    <recommendedName>
        <fullName evidence="5">Glycosyl-4,4'-diaponeurosporenoate acyltransferase</fullName>
    </recommendedName>
</protein>
<feature type="transmembrane region" description="Helical" evidence="2">
    <location>
        <begin position="177"/>
        <end position="194"/>
    </location>
</feature>
<sequence>MPSHHLTPLDKPLPPQPWGFLATNNFWSRAFLTPISIIFWAGAAVFFTCSNLFALVWWQQALGFMVFYSVWGGLVERWIRKYLAHRRTLLLAGHGAALDAAPAEAQAAPPSPRDLPGESPRALVPSREPRSEWPVVPTAEFWDYAFERLFGRAAGVANLAFDLAVALAMFYPTWTPTLVVILVMIVLSLWFGVWQRRLLLQLQAGAQPGPALAESSGSSGAHEVPG</sequence>
<accession>A0ABT5B8K9</accession>
<reference evidence="3 4" key="1">
    <citation type="submission" date="2022-11" db="EMBL/GenBank/DDBJ databases">
        <title>Minimal conservation of predation-associated metabolite biosynthetic gene clusters underscores biosynthetic potential of Myxococcota including descriptions for ten novel species: Archangium lansinium sp. nov., Myxococcus landrumus sp. nov., Nannocystis bai.</title>
        <authorList>
            <person name="Ahearne A."/>
            <person name="Stevens C."/>
            <person name="Dowd S."/>
        </authorList>
    </citation>
    <scope>NUCLEOTIDE SEQUENCE [LARGE SCALE GENOMIC DNA]</scope>
    <source>
        <strain evidence="3 4">NCELM</strain>
    </source>
</reference>
<keyword evidence="2" id="KW-0472">Membrane</keyword>
<gene>
    <name evidence="3" type="ORF">POL58_22075</name>
</gene>
<keyword evidence="2" id="KW-1133">Transmembrane helix</keyword>
<dbReference type="RefSeq" id="WP_272000279.1">
    <property type="nucleotide sequence ID" value="NZ_JAQNDN010000013.1"/>
</dbReference>
<feature type="region of interest" description="Disordered" evidence="1">
    <location>
        <begin position="106"/>
        <end position="125"/>
    </location>
</feature>
<keyword evidence="4" id="KW-1185">Reference proteome</keyword>
<feature type="transmembrane region" description="Helical" evidence="2">
    <location>
        <begin position="149"/>
        <end position="171"/>
    </location>
</feature>
<feature type="transmembrane region" description="Helical" evidence="2">
    <location>
        <begin position="31"/>
        <end position="55"/>
    </location>
</feature>
<evidence type="ECO:0000256" key="2">
    <source>
        <dbReference type="SAM" id="Phobius"/>
    </source>
</evidence>
<dbReference type="EMBL" id="JAQNDN010000013">
    <property type="protein sequence ID" value="MDC0670460.1"/>
    <property type="molecule type" value="Genomic_DNA"/>
</dbReference>
<organism evidence="3 4">
    <name type="scientific">Nannocystis radixulma</name>
    <dbReference type="NCBI Taxonomy" id="2995305"/>
    <lineage>
        <taxon>Bacteria</taxon>
        <taxon>Pseudomonadati</taxon>
        <taxon>Myxococcota</taxon>
        <taxon>Polyangia</taxon>
        <taxon>Nannocystales</taxon>
        <taxon>Nannocystaceae</taxon>
        <taxon>Nannocystis</taxon>
    </lineage>
</organism>
<evidence type="ECO:0000256" key="1">
    <source>
        <dbReference type="SAM" id="MobiDB-lite"/>
    </source>
</evidence>
<evidence type="ECO:0000313" key="4">
    <source>
        <dbReference type="Proteomes" id="UP001217838"/>
    </source>
</evidence>
<name>A0ABT5B8K9_9BACT</name>
<comment type="caution">
    <text evidence="3">The sequence shown here is derived from an EMBL/GenBank/DDBJ whole genome shotgun (WGS) entry which is preliminary data.</text>
</comment>
<proteinExistence type="predicted"/>
<evidence type="ECO:0008006" key="5">
    <source>
        <dbReference type="Google" id="ProtNLM"/>
    </source>
</evidence>
<keyword evidence="2" id="KW-0812">Transmembrane</keyword>
<dbReference type="Proteomes" id="UP001217838">
    <property type="component" value="Unassembled WGS sequence"/>
</dbReference>